<dbReference type="InterPro" id="IPR038765">
    <property type="entry name" value="Papain-like_cys_pep_sf"/>
</dbReference>
<evidence type="ECO:0000256" key="2">
    <source>
        <dbReference type="ARBA" id="ARBA00022670"/>
    </source>
</evidence>
<dbReference type="EMBL" id="JANEYG010000001">
    <property type="protein sequence ID" value="KAJ8925278.1"/>
    <property type="molecule type" value="Genomic_DNA"/>
</dbReference>
<dbReference type="PROSITE" id="PS00640">
    <property type="entry name" value="THIOL_PROTEASE_ASN"/>
    <property type="match status" value="1"/>
</dbReference>
<feature type="domain" description="Peptidase C1A papain C-terminal" evidence="7">
    <location>
        <begin position="352"/>
        <end position="570"/>
    </location>
</feature>
<dbReference type="InterPro" id="IPR000668">
    <property type="entry name" value="Peptidase_C1A_C"/>
</dbReference>
<dbReference type="PANTHER" id="PTHR12411">
    <property type="entry name" value="CYSTEINE PROTEASE FAMILY C1-RELATED"/>
    <property type="match status" value="1"/>
</dbReference>
<organism evidence="9 10">
    <name type="scientific">Exocentrus adspersus</name>
    <dbReference type="NCBI Taxonomy" id="1586481"/>
    <lineage>
        <taxon>Eukaryota</taxon>
        <taxon>Metazoa</taxon>
        <taxon>Ecdysozoa</taxon>
        <taxon>Arthropoda</taxon>
        <taxon>Hexapoda</taxon>
        <taxon>Insecta</taxon>
        <taxon>Pterygota</taxon>
        <taxon>Neoptera</taxon>
        <taxon>Endopterygota</taxon>
        <taxon>Coleoptera</taxon>
        <taxon>Polyphaga</taxon>
        <taxon>Cucujiformia</taxon>
        <taxon>Chrysomeloidea</taxon>
        <taxon>Cerambycidae</taxon>
        <taxon>Lamiinae</taxon>
        <taxon>Acanthocinini</taxon>
        <taxon>Exocentrus</taxon>
    </lineage>
</organism>
<accession>A0AAV8WFY9</accession>
<keyword evidence="3" id="KW-0378">Hydrolase</keyword>
<dbReference type="InterPro" id="IPR013201">
    <property type="entry name" value="Prot_inhib_I29"/>
</dbReference>
<keyword evidence="10" id="KW-1185">Reference proteome</keyword>
<keyword evidence="6" id="KW-1015">Disulfide bond</keyword>
<dbReference type="CDD" id="cd02248">
    <property type="entry name" value="Peptidase_C1A"/>
    <property type="match status" value="1"/>
</dbReference>
<keyword evidence="5" id="KW-0865">Zymogen</keyword>
<dbReference type="SUPFAM" id="SSF54001">
    <property type="entry name" value="Cysteine proteinases"/>
    <property type="match status" value="1"/>
</dbReference>
<dbReference type="PRINTS" id="PR00705">
    <property type="entry name" value="PAPAIN"/>
</dbReference>
<dbReference type="Pfam" id="PF08246">
    <property type="entry name" value="Inhibitor_I29"/>
    <property type="match status" value="1"/>
</dbReference>
<dbReference type="Proteomes" id="UP001159042">
    <property type="component" value="Unassembled WGS sequence"/>
</dbReference>
<protein>
    <recommendedName>
        <fullName evidence="11">Digestive cysteine proteinase 1</fullName>
    </recommendedName>
</protein>
<evidence type="ECO:0000256" key="6">
    <source>
        <dbReference type="ARBA" id="ARBA00023157"/>
    </source>
</evidence>
<comment type="caution">
    <text evidence="9">The sequence shown here is derived from an EMBL/GenBank/DDBJ whole genome shotgun (WGS) entry which is preliminary data.</text>
</comment>
<dbReference type="SMART" id="SM00848">
    <property type="entry name" value="Inhibitor_I29"/>
    <property type="match status" value="1"/>
</dbReference>
<keyword evidence="4" id="KW-0788">Thiol protease</keyword>
<evidence type="ECO:0000259" key="7">
    <source>
        <dbReference type="SMART" id="SM00645"/>
    </source>
</evidence>
<dbReference type="GO" id="GO:0006508">
    <property type="term" value="P:proteolysis"/>
    <property type="evidence" value="ECO:0007669"/>
    <property type="project" value="UniProtKB-KW"/>
</dbReference>
<feature type="domain" description="Cathepsin propeptide inhibitor" evidence="8">
    <location>
        <begin position="268"/>
        <end position="324"/>
    </location>
</feature>
<dbReference type="Gene3D" id="3.90.70.10">
    <property type="entry name" value="Cysteine proteinases"/>
    <property type="match status" value="1"/>
</dbReference>
<evidence type="ECO:0008006" key="11">
    <source>
        <dbReference type="Google" id="ProtNLM"/>
    </source>
</evidence>
<evidence type="ECO:0000256" key="1">
    <source>
        <dbReference type="ARBA" id="ARBA00008455"/>
    </source>
</evidence>
<evidence type="ECO:0000256" key="3">
    <source>
        <dbReference type="ARBA" id="ARBA00022801"/>
    </source>
</evidence>
<name>A0AAV8WFY9_9CUCU</name>
<dbReference type="GO" id="GO:0008234">
    <property type="term" value="F:cysteine-type peptidase activity"/>
    <property type="evidence" value="ECO:0007669"/>
    <property type="project" value="UniProtKB-KW"/>
</dbReference>
<dbReference type="PROSITE" id="PS00639">
    <property type="entry name" value="THIOL_PROTEASE_HIS"/>
    <property type="match status" value="1"/>
</dbReference>
<gene>
    <name evidence="9" type="ORF">NQ315_009106</name>
</gene>
<dbReference type="SMART" id="SM00645">
    <property type="entry name" value="Pept_C1"/>
    <property type="match status" value="1"/>
</dbReference>
<evidence type="ECO:0000313" key="10">
    <source>
        <dbReference type="Proteomes" id="UP001159042"/>
    </source>
</evidence>
<evidence type="ECO:0000259" key="8">
    <source>
        <dbReference type="SMART" id="SM00848"/>
    </source>
</evidence>
<dbReference type="InterPro" id="IPR013128">
    <property type="entry name" value="Peptidase_C1A"/>
</dbReference>
<dbReference type="PROSITE" id="PS00139">
    <property type="entry name" value="THIOL_PROTEASE_CYS"/>
    <property type="match status" value="1"/>
</dbReference>
<dbReference type="InterPro" id="IPR039417">
    <property type="entry name" value="Peptidase_C1A_papain-like"/>
</dbReference>
<sequence length="571" mass="64753">MNSFSALLRANYPTADVTGCYLLHEVNLVKLASEIKPEKESKVKAPVWSQTYTVKGILRIPYAEINEPFYAWFDAPSKQSRIDYYGDMVKTYQLGGSGYGTSLKVAPVTTETEENAKTCLQVNGTNENKIQPQAVLPSLVGFECEGEETIDGIVTEKWTLSQTIGQKINKYTMWIVYKADPNNENIKIAVPKRYEMRGFNSLLGSHYDHYYLEYDFYDVNEIPQETFEIDPNMTCSSFPGPGDKHIYTFNPMAEFIHPVETSHVDFEFKKFTHKHRKQYDSEKELTLRKEMFRQNLRFINSVNRQNKGYSLTVNHLADKTELELKALRGKKYSGEYNGGQEFPYKNIHRDSLPSQFDWRIFGAVTPVKDQSVCGSCWSFGTVGAIEGAYFLKNGGNLVRLSQQALIDCSWGYGNNGCDGGEDFRAYKWMLKHGGIPTEEDYGPYLGQDGYCHAEKVPKVAKITGWVNVTTNDENALRLALVKHGPISVAIDASHRTFSFYSNGVYYDPQCGNKEDELDHAVLAVGYGSINGKDYWLIKNSWSNYWGNDGYVLMATKDNNCGVMTTPTYVNM</sequence>
<keyword evidence="2" id="KW-0645">Protease</keyword>
<comment type="similarity">
    <text evidence="1">Belongs to the peptidase C1 family.</text>
</comment>
<dbReference type="InterPro" id="IPR025661">
    <property type="entry name" value="Pept_asp_AS"/>
</dbReference>
<dbReference type="Pfam" id="PF00112">
    <property type="entry name" value="Peptidase_C1"/>
    <property type="match status" value="1"/>
</dbReference>
<evidence type="ECO:0000256" key="4">
    <source>
        <dbReference type="ARBA" id="ARBA00022807"/>
    </source>
</evidence>
<dbReference type="InterPro" id="IPR000169">
    <property type="entry name" value="Pept_cys_AS"/>
</dbReference>
<reference evidence="9 10" key="1">
    <citation type="journal article" date="2023" name="Insect Mol. Biol.">
        <title>Genome sequencing provides insights into the evolution of gene families encoding plant cell wall-degrading enzymes in longhorned beetles.</title>
        <authorList>
            <person name="Shin N.R."/>
            <person name="Okamura Y."/>
            <person name="Kirsch R."/>
            <person name="Pauchet Y."/>
        </authorList>
    </citation>
    <scope>NUCLEOTIDE SEQUENCE [LARGE SCALE GENOMIC DNA]</scope>
    <source>
        <strain evidence="9">EAD_L_NR</strain>
    </source>
</reference>
<evidence type="ECO:0000313" key="9">
    <source>
        <dbReference type="EMBL" id="KAJ8925278.1"/>
    </source>
</evidence>
<proteinExistence type="inferred from homology"/>
<evidence type="ECO:0000256" key="5">
    <source>
        <dbReference type="ARBA" id="ARBA00023145"/>
    </source>
</evidence>
<dbReference type="FunFam" id="3.90.70.10:FF:000087">
    <property type="entry name" value="Counting factor associated protein D"/>
    <property type="match status" value="1"/>
</dbReference>
<dbReference type="InterPro" id="IPR025660">
    <property type="entry name" value="Pept_his_AS"/>
</dbReference>
<dbReference type="AlphaFoldDB" id="A0AAV8WFY9"/>